<proteinExistence type="predicted"/>
<dbReference type="Proteomes" id="UP001181693">
    <property type="component" value="Unassembled WGS sequence"/>
</dbReference>
<feature type="domain" description="DUF4614" evidence="2">
    <location>
        <begin position="460"/>
        <end position="632"/>
    </location>
</feature>
<organism evidence="3 4">
    <name type="scientific">Pyxicephalus adspersus</name>
    <name type="common">African bullfrog</name>
    <dbReference type="NCBI Taxonomy" id="30357"/>
    <lineage>
        <taxon>Eukaryota</taxon>
        <taxon>Metazoa</taxon>
        <taxon>Chordata</taxon>
        <taxon>Craniata</taxon>
        <taxon>Vertebrata</taxon>
        <taxon>Euteleostomi</taxon>
        <taxon>Amphibia</taxon>
        <taxon>Batrachia</taxon>
        <taxon>Anura</taxon>
        <taxon>Neobatrachia</taxon>
        <taxon>Ranoidea</taxon>
        <taxon>Pyxicephalidae</taxon>
        <taxon>Pyxicephalinae</taxon>
        <taxon>Pyxicephalus</taxon>
    </lineage>
</organism>
<feature type="region of interest" description="Disordered" evidence="1">
    <location>
        <begin position="468"/>
        <end position="516"/>
    </location>
</feature>
<feature type="compositionally biased region" description="Basic and acidic residues" evidence="1">
    <location>
        <begin position="424"/>
        <end position="451"/>
    </location>
</feature>
<protein>
    <recommendedName>
        <fullName evidence="2">DUF4614 domain-containing protein</fullName>
    </recommendedName>
</protein>
<reference evidence="3" key="1">
    <citation type="thesis" date="2020" institute="ProQuest LLC" country="789 East Eisenhower Parkway, Ann Arbor, MI, USA">
        <title>Comparative Genomics and Chromosome Evolution.</title>
        <authorList>
            <person name="Mudd A.B."/>
        </authorList>
    </citation>
    <scope>NUCLEOTIDE SEQUENCE</scope>
    <source>
        <strain evidence="3">1538</strain>
        <tissue evidence="3">Blood</tissue>
    </source>
</reference>
<evidence type="ECO:0000256" key="1">
    <source>
        <dbReference type="SAM" id="MobiDB-lite"/>
    </source>
</evidence>
<evidence type="ECO:0000313" key="3">
    <source>
        <dbReference type="EMBL" id="DBA28316.1"/>
    </source>
</evidence>
<feature type="compositionally biased region" description="Low complexity" evidence="1">
    <location>
        <begin position="160"/>
        <end position="172"/>
    </location>
</feature>
<dbReference type="InterPro" id="IPR040120">
    <property type="entry name" value="C19orf44-like"/>
</dbReference>
<feature type="region of interest" description="Disordered" evidence="1">
    <location>
        <begin position="392"/>
        <end position="451"/>
    </location>
</feature>
<dbReference type="InterPro" id="IPR027884">
    <property type="entry name" value="DUF4614"/>
</dbReference>
<feature type="compositionally biased region" description="Low complexity" evidence="1">
    <location>
        <begin position="475"/>
        <end position="509"/>
    </location>
</feature>
<feature type="compositionally biased region" description="Low complexity" evidence="1">
    <location>
        <begin position="263"/>
        <end position="275"/>
    </location>
</feature>
<feature type="compositionally biased region" description="Polar residues" evidence="1">
    <location>
        <begin position="76"/>
        <end position="87"/>
    </location>
</feature>
<feature type="compositionally biased region" description="Basic and acidic residues" evidence="1">
    <location>
        <begin position="399"/>
        <end position="408"/>
    </location>
</feature>
<dbReference type="Pfam" id="PF15391">
    <property type="entry name" value="DUF4614"/>
    <property type="match status" value="1"/>
</dbReference>
<feature type="compositionally biased region" description="Basic and acidic residues" evidence="1">
    <location>
        <begin position="149"/>
        <end position="159"/>
    </location>
</feature>
<evidence type="ECO:0000259" key="2">
    <source>
        <dbReference type="Pfam" id="PF15391"/>
    </source>
</evidence>
<accession>A0AAV3AGA3</accession>
<sequence length="641" mass="71720">MLARSGMRSSALARAEAQLAGRRVPVKPKDSSDELQEYMRALSNKSSALKRSQPSFANLSDLSTSEPESEKIKGTVSPQQSTGTQSRFLKKKSPASQHTQSNARAASAAAKPQPVQSKMPTSAALKRLAEFENRHRMRKLEQDISENDSDLRTSEERPFSNRSSSDFSSRGNRFLKKKVNIQEPEPVEQISGPSIRGSSAENRRRVADSEEEEMLHLAGSSVEFSENDRWWNKPKPLRTPSPPSRLTPRRNLHRSPSALGFYSPRRAPSRFSSRSPSPPSHGTPRYPRRTHSLTRFGSRSPSPSVRSSLTSNSPRARLGRRSKTPLSNRSDFKSLDELFSRADDVSSASSNDFKLNIMSLDELAPAIGTDELEEKIHTLPMKAANKKLKETKQAPTVEEPLHGKDAKTFMRQQSSSDEQSALEVHTETNKSEMSTHLHKDHSSSSEHYEQKHPDEVIVHSAYTEDFEDSVHSDNGHSSNSYSYSSSKSISSDDSTLSSSHSYSQPSQSNKIKQSNTKQVILREKSVQTNDVELIYSWPQASIGLGPIAPSIAVEPAPIVSHVVGPEVIEALTTYSPMALALNDMLKQQLLLTHTFVDMARQLYISTVKCLESEPYQYTTLEDTKEYIKQQRSLKWRRDQKK</sequence>
<feature type="region of interest" description="Disordered" evidence="1">
    <location>
        <begin position="1"/>
        <end position="329"/>
    </location>
</feature>
<comment type="caution">
    <text evidence="3">The sequence shown here is derived from an EMBL/GenBank/DDBJ whole genome shotgun (WGS) entry which is preliminary data.</text>
</comment>
<feature type="compositionally biased region" description="Polar residues" evidence="1">
    <location>
        <begin position="43"/>
        <end position="66"/>
    </location>
</feature>
<feature type="compositionally biased region" description="Low complexity" evidence="1">
    <location>
        <begin position="298"/>
        <end position="315"/>
    </location>
</feature>
<dbReference type="PANTHER" id="PTHR22409">
    <property type="entry name" value="CHROMOSOME 19 OPEN READING FRAME 44"/>
    <property type="match status" value="1"/>
</dbReference>
<dbReference type="AlphaFoldDB" id="A0AAV3AGA3"/>
<feature type="compositionally biased region" description="Polar residues" evidence="1">
    <location>
        <begin position="410"/>
        <end position="419"/>
    </location>
</feature>
<name>A0AAV3AGA3_PYXAD</name>
<evidence type="ECO:0000313" key="4">
    <source>
        <dbReference type="Proteomes" id="UP001181693"/>
    </source>
</evidence>
<feature type="compositionally biased region" description="Basic and acidic residues" evidence="1">
    <location>
        <begin position="127"/>
        <end position="142"/>
    </location>
</feature>
<keyword evidence="4" id="KW-1185">Reference proteome</keyword>
<gene>
    <name evidence="3" type="ORF">GDO54_008701</name>
</gene>
<dbReference type="EMBL" id="DYDO01000003">
    <property type="protein sequence ID" value="DBA28316.1"/>
    <property type="molecule type" value="Genomic_DNA"/>
</dbReference>
<dbReference type="PANTHER" id="PTHR22409:SF2">
    <property type="entry name" value="CHROMOSOME 19 OPEN READING FRAME 44"/>
    <property type="match status" value="1"/>
</dbReference>